<accession>A0A077M554</accession>
<reference evidence="6 7" key="1">
    <citation type="journal article" date="2013" name="ISME J.">
        <title>A metabolic model for members of the genus Tetrasphaera involved in enhanced biological phosphorus removal.</title>
        <authorList>
            <person name="Kristiansen R."/>
            <person name="Nguyen H.T.T."/>
            <person name="Saunders A.M."/>
            <person name="Nielsen J.L."/>
            <person name="Wimmer R."/>
            <person name="Le V.Q."/>
            <person name="McIlroy S.J."/>
            <person name="Petrovski S."/>
            <person name="Seviour R.J."/>
            <person name="Calteau A."/>
            <person name="Nielsen K.L."/>
            <person name="Nielsen P.H."/>
        </authorList>
    </citation>
    <scope>NUCLEOTIDE SEQUENCE [LARGE SCALE GENOMIC DNA]</scope>
    <source>
        <strain evidence="6 7">T1-X7</strain>
    </source>
</reference>
<evidence type="ECO:0000259" key="5">
    <source>
        <dbReference type="PROSITE" id="PS51733"/>
    </source>
</evidence>
<evidence type="ECO:0000256" key="1">
    <source>
        <dbReference type="ARBA" id="ARBA00022598"/>
    </source>
</evidence>
<dbReference type="GO" id="GO:0004077">
    <property type="term" value="F:biotin--[biotin carboxyl-carrier protein] ligase activity"/>
    <property type="evidence" value="ECO:0007669"/>
    <property type="project" value="UniProtKB-EC"/>
</dbReference>
<evidence type="ECO:0000256" key="2">
    <source>
        <dbReference type="ARBA" id="ARBA00023267"/>
    </source>
</evidence>
<dbReference type="EC" id="6.3.4.15" evidence="3"/>
<dbReference type="InterPro" id="IPR004143">
    <property type="entry name" value="BPL_LPL_catalytic"/>
</dbReference>
<sequence length="287" mass="29492">MGHLPHLDATHLLTRLRESPTPYAAVEVHASVASTNALASERPRWTVVVADEQTAGRGRLGRAWSTPPGRALAVSVLVPPTEAPAWLPLATGLAVREAVAEVASLDTVLKWPNDVLVPADGERKVCGILCELVAGGRDDGGGGTSSAGSGGFPDTHPIAGGPDINGGVVVGVGLNVSQTREELPVETATSLALAGASGVDRESLLVAYLVRLARWHATLRGGPERLREAYATACATLGADVVVHLPGGERMTGRATGIDAHGRLVLATSAGTRSVAAGDVVHVRRGR</sequence>
<name>A0A077M554_9MICO</name>
<dbReference type="RefSeq" id="WP_048551241.1">
    <property type="nucleotide sequence ID" value="NZ_HF570958.1"/>
</dbReference>
<dbReference type="AlphaFoldDB" id="A0A077M554"/>
<dbReference type="CDD" id="cd16442">
    <property type="entry name" value="BPL"/>
    <property type="match status" value="1"/>
</dbReference>
<dbReference type="SUPFAM" id="SSF55681">
    <property type="entry name" value="Class II aaRS and biotin synthetases"/>
    <property type="match status" value="1"/>
</dbReference>
<dbReference type="PROSITE" id="PS51733">
    <property type="entry name" value="BPL_LPL_CATALYTIC"/>
    <property type="match status" value="1"/>
</dbReference>
<evidence type="ECO:0000313" key="7">
    <source>
        <dbReference type="Proteomes" id="UP000035721"/>
    </source>
</evidence>
<dbReference type="InterPro" id="IPR045864">
    <property type="entry name" value="aa-tRNA-synth_II/BPL/LPL"/>
</dbReference>
<dbReference type="GO" id="GO:0005737">
    <property type="term" value="C:cytoplasm"/>
    <property type="evidence" value="ECO:0007669"/>
    <property type="project" value="TreeGrafter"/>
</dbReference>
<dbReference type="Pfam" id="PF03099">
    <property type="entry name" value="BPL_LplA_LipB"/>
    <property type="match status" value="1"/>
</dbReference>
<evidence type="ECO:0000313" key="6">
    <source>
        <dbReference type="EMBL" id="CCH79274.1"/>
    </source>
</evidence>
<keyword evidence="1 6" id="KW-0436">Ligase</keyword>
<protein>
    <recommendedName>
        <fullName evidence="3">biotin--[biotin carboxyl-carrier protein] ligase</fullName>
        <ecNumber evidence="3">6.3.4.15</ecNumber>
    </recommendedName>
</protein>
<organism evidence="6 7">
    <name type="scientific">Nostocoides japonicum T1-X7</name>
    <dbReference type="NCBI Taxonomy" id="1194083"/>
    <lineage>
        <taxon>Bacteria</taxon>
        <taxon>Bacillati</taxon>
        <taxon>Actinomycetota</taxon>
        <taxon>Actinomycetes</taxon>
        <taxon>Micrococcales</taxon>
        <taxon>Intrasporangiaceae</taxon>
        <taxon>Nostocoides</taxon>
    </lineage>
</organism>
<feature type="region of interest" description="Disordered" evidence="4">
    <location>
        <begin position="139"/>
        <end position="158"/>
    </location>
</feature>
<dbReference type="STRING" id="1194083.BN12_410031"/>
<gene>
    <name evidence="6" type="ORF">BN12_410031</name>
</gene>
<dbReference type="Gene3D" id="3.30.930.10">
    <property type="entry name" value="Bira Bifunctional Protein, Domain 2"/>
    <property type="match status" value="1"/>
</dbReference>
<dbReference type="Pfam" id="PF02237">
    <property type="entry name" value="BPL_C"/>
    <property type="match status" value="1"/>
</dbReference>
<dbReference type="PANTHER" id="PTHR12835">
    <property type="entry name" value="BIOTIN PROTEIN LIGASE"/>
    <property type="match status" value="1"/>
</dbReference>
<feature type="domain" description="BPL/LPL catalytic" evidence="5">
    <location>
        <begin position="8"/>
        <end position="220"/>
    </location>
</feature>
<keyword evidence="2" id="KW-0092">Biotin</keyword>
<feature type="compositionally biased region" description="Gly residues" evidence="4">
    <location>
        <begin position="141"/>
        <end position="151"/>
    </location>
</feature>
<dbReference type="PANTHER" id="PTHR12835:SF5">
    <property type="entry name" value="BIOTIN--PROTEIN LIGASE"/>
    <property type="match status" value="1"/>
</dbReference>
<proteinExistence type="predicted"/>
<comment type="caution">
    <text evidence="6">The sequence shown here is derived from an EMBL/GenBank/DDBJ whole genome shotgun (WGS) entry which is preliminary data.</text>
</comment>
<dbReference type="EMBL" id="CAJB01000346">
    <property type="protein sequence ID" value="CCH79274.1"/>
    <property type="molecule type" value="Genomic_DNA"/>
</dbReference>
<dbReference type="OrthoDB" id="9807064at2"/>
<dbReference type="Proteomes" id="UP000035721">
    <property type="component" value="Unassembled WGS sequence"/>
</dbReference>
<dbReference type="InterPro" id="IPR004408">
    <property type="entry name" value="Biotin_CoA_COase_ligase"/>
</dbReference>
<evidence type="ECO:0000256" key="4">
    <source>
        <dbReference type="SAM" id="MobiDB-lite"/>
    </source>
</evidence>
<dbReference type="InterPro" id="IPR003142">
    <property type="entry name" value="BPL_C"/>
</dbReference>
<dbReference type="Gene3D" id="2.30.30.100">
    <property type="match status" value="1"/>
</dbReference>
<evidence type="ECO:0000256" key="3">
    <source>
        <dbReference type="ARBA" id="ARBA00024227"/>
    </source>
</evidence>
<keyword evidence="7" id="KW-1185">Reference proteome</keyword>